<dbReference type="Proteomes" id="UP000297918">
    <property type="component" value="Unassembled WGS sequence"/>
</dbReference>
<comment type="caution">
    <text evidence="5">The sequence shown here is derived from an EMBL/GenBank/DDBJ whole genome shotgun (WGS) entry which is preliminary data.</text>
</comment>
<dbReference type="AlphaFoldDB" id="A0A4R9IT69"/>
<dbReference type="RefSeq" id="WP_135749903.1">
    <property type="nucleotide sequence ID" value="NZ_RQFL01000007.1"/>
</dbReference>
<dbReference type="OrthoDB" id="9807630at2"/>
<dbReference type="SUPFAM" id="SSF56784">
    <property type="entry name" value="HAD-like"/>
    <property type="match status" value="1"/>
</dbReference>
<dbReference type="GO" id="GO:0006281">
    <property type="term" value="P:DNA repair"/>
    <property type="evidence" value="ECO:0007669"/>
    <property type="project" value="TreeGrafter"/>
</dbReference>
<evidence type="ECO:0000256" key="4">
    <source>
        <dbReference type="ARBA" id="ARBA00013078"/>
    </source>
</evidence>
<dbReference type="Pfam" id="PF13419">
    <property type="entry name" value="HAD_2"/>
    <property type="match status" value="1"/>
</dbReference>
<dbReference type="EMBL" id="RQFL01000007">
    <property type="protein sequence ID" value="TGK94445.1"/>
    <property type="molecule type" value="Genomic_DNA"/>
</dbReference>
<evidence type="ECO:0000256" key="3">
    <source>
        <dbReference type="ARBA" id="ARBA00006171"/>
    </source>
</evidence>
<dbReference type="InterPro" id="IPR023214">
    <property type="entry name" value="HAD_sf"/>
</dbReference>
<reference evidence="6" key="1">
    <citation type="submission" date="2018-10" db="EMBL/GenBank/DDBJ databases">
        <authorList>
            <person name="Vincent A.T."/>
            <person name="Schiettekatte O."/>
            <person name="Bourhy P."/>
            <person name="Veyrier F.J."/>
            <person name="Picardeau M."/>
        </authorList>
    </citation>
    <scope>NUCLEOTIDE SEQUENCE</scope>
    <source>
        <strain evidence="6">201800281</strain>
    </source>
</reference>
<name>A0A4R9IT69_9LEPT</name>
<dbReference type="Gene3D" id="1.10.150.730">
    <property type="match status" value="1"/>
</dbReference>
<evidence type="ECO:0000313" key="6">
    <source>
        <dbReference type="EMBL" id="TGK94445.1"/>
    </source>
</evidence>
<dbReference type="EMBL" id="RQFM01000022">
    <property type="protein sequence ID" value="TGK85549.1"/>
    <property type="molecule type" value="Genomic_DNA"/>
</dbReference>
<evidence type="ECO:0000256" key="1">
    <source>
        <dbReference type="ARBA" id="ARBA00000830"/>
    </source>
</evidence>
<gene>
    <name evidence="5" type="ORF">EHQ23_12960</name>
    <name evidence="6" type="ORF">EHQ26_00390</name>
</gene>
<evidence type="ECO:0000313" key="5">
    <source>
        <dbReference type="EMBL" id="TGK85549.1"/>
    </source>
</evidence>
<comment type="pathway">
    <text evidence="2">Organic acid metabolism; glycolate biosynthesis; glycolate from 2-phosphoglycolate: step 1/1.</text>
</comment>
<dbReference type="PANTHER" id="PTHR43434:SF1">
    <property type="entry name" value="PHOSPHOGLYCOLATE PHOSPHATASE"/>
    <property type="match status" value="1"/>
</dbReference>
<dbReference type="PANTHER" id="PTHR43434">
    <property type="entry name" value="PHOSPHOGLYCOLATE PHOSPHATASE"/>
    <property type="match status" value="1"/>
</dbReference>
<comment type="catalytic activity">
    <reaction evidence="1">
        <text>2-phosphoglycolate + H2O = glycolate + phosphate</text>
        <dbReference type="Rhea" id="RHEA:14369"/>
        <dbReference type="ChEBI" id="CHEBI:15377"/>
        <dbReference type="ChEBI" id="CHEBI:29805"/>
        <dbReference type="ChEBI" id="CHEBI:43474"/>
        <dbReference type="ChEBI" id="CHEBI:58033"/>
        <dbReference type="EC" id="3.1.3.18"/>
    </reaction>
</comment>
<dbReference type="EC" id="3.1.3.18" evidence="4"/>
<evidence type="ECO:0000313" key="8">
    <source>
        <dbReference type="Proteomes" id="UP000297918"/>
    </source>
</evidence>
<dbReference type="Proteomes" id="UP000297394">
    <property type="component" value="Unassembled WGS sequence"/>
</dbReference>
<dbReference type="InterPro" id="IPR036412">
    <property type="entry name" value="HAD-like_sf"/>
</dbReference>
<protein>
    <recommendedName>
        <fullName evidence="4">phosphoglycolate phosphatase</fullName>
        <ecNumber evidence="4">3.1.3.18</ecNumber>
    </recommendedName>
</protein>
<organism evidence="5 7">
    <name type="scientific">Leptospira bourretii</name>
    <dbReference type="NCBI Taxonomy" id="2484962"/>
    <lineage>
        <taxon>Bacteria</taxon>
        <taxon>Pseudomonadati</taxon>
        <taxon>Spirochaetota</taxon>
        <taxon>Spirochaetia</taxon>
        <taxon>Leptospirales</taxon>
        <taxon>Leptospiraceae</taxon>
        <taxon>Leptospira</taxon>
    </lineage>
</organism>
<sequence length="221" mass="25942">MIKAILFDYDDTLVQTRKTRYNTIYKLSEELFKTKITEKEIDVAWGLPADEFLLNLFGRFSLDIHYLWSIYIEFSKKDLNLPHLNAFDFIEKYKNFVKFGIVTSSSEKVVIRELNELQVDTNLFLQIQTSDHTAVHKPNPNVFEPIFGLLKNKNISKNEVIYIGDSPADYESASRFGFHFLGIAHDDRHLPYFQTGEIPFVRNFLELENYLINQHSFVSQE</sequence>
<dbReference type="InterPro" id="IPR041492">
    <property type="entry name" value="HAD_2"/>
</dbReference>
<keyword evidence="8" id="KW-1185">Reference proteome</keyword>
<dbReference type="Gene3D" id="3.40.50.1000">
    <property type="entry name" value="HAD superfamily/HAD-like"/>
    <property type="match status" value="1"/>
</dbReference>
<comment type="similarity">
    <text evidence="3">Belongs to the HAD-like hydrolase superfamily. CbbY/CbbZ/Gph/YieH family.</text>
</comment>
<accession>A0A4R9IT69</accession>
<reference evidence="7 8" key="2">
    <citation type="journal article" date="2019" name="PLoS Negl. Trop. Dis.">
        <title>Revisiting the worldwide diversity of Leptospira species in the environment.</title>
        <authorList>
            <person name="Vincent A.T."/>
            <person name="Schiettekatte O."/>
            <person name="Bourhy P."/>
            <person name="Veyrier F.J."/>
            <person name="Picardeau M."/>
        </authorList>
    </citation>
    <scope>NUCLEOTIDE SEQUENCE [LARGE SCALE GENOMIC DNA]</scope>
    <source>
        <strain evidence="5 7">201800280</strain>
        <strain evidence="8">201800281</strain>
    </source>
</reference>
<dbReference type="NCBIfam" id="TIGR01549">
    <property type="entry name" value="HAD-SF-IA-v1"/>
    <property type="match status" value="1"/>
</dbReference>
<dbReference type="InterPro" id="IPR006439">
    <property type="entry name" value="HAD-SF_hydro_IA"/>
</dbReference>
<dbReference type="SFLD" id="SFLDG01129">
    <property type="entry name" value="C1.5:_HAD__Beta-PGM__Phosphata"/>
    <property type="match status" value="1"/>
</dbReference>
<dbReference type="GO" id="GO:0008967">
    <property type="term" value="F:phosphoglycolate phosphatase activity"/>
    <property type="evidence" value="ECO:0007669"/>
    <property type="project" value="UniProtKB-EC"/>
</dbReference>
<proteinExistence type="inferred from homology"/>
<dbReference type="SFLD" id="SFLDS00003">
    <property type="entry name" value="Haloacid_Dehalogenase"/>
    <property type="match status" value="1"/>
</dbReference>
<dbReference type="InterPro" id="IPR050155">
    <property type="entry name" value="HAD-like_hydrolase_sf"/>
</dbReference>
<evidence type="ECO:0000313" key="7">
    <source>
        <dbReference type="Proteomes" id="UP000297394"/>
    </source>
</evidence>
<evidence type="ECO:0000256" key="2">
    <source>
        <dbReference type="ARBA" id="ARBA00004818"/>
    </source>
</evidence>